<reference evidence="1 2" key="1">
    <citation type="journal article" date="2017" name="G3 (Bethesda)">
        <title>The Physical Genome Mapping of Anopheles albimanus Corrected Scaffold Misassemblies and Identified Interarm Rearrangements in Genus Anopheles.</title>
        <authorList>
            <person name="Artemov G.N."/>
            <person name="Peery A.N."/>
            <person name="Jiang X."/>
            <person name="Tu Z."/>
            <person name="Stegniy V.N."/>
            <person name="Sharakhova M.V."/>
            <person name="Sharakhov I.V."/>
        </authorList>
    </citation>
    <scope>NUCLEOTIDE SEQUENCE [LARGE SCALE GENOMIC DNA]</scope>
    <source>
        <strain evidence="1 2">ALBI9_A</strain>
    </source>
</reference>
<name>A0A182FMX4_ANOAL</name>
<reference evidence="1" key="2">
    <citation type="submission" date="2022-08" db="UniProtKB">
        <authorList>
            <consortium name="EnsemblMetazoa"/>
        </authorList>
    </citation>
    <scope>IDENTIFICATION</scope>
    <source>
        <strain evidence="1">STECLA/ALBI9_A</strain>
    </source>
</reference>
<dbReference type="VEuPathDB" id="VectorBase:AALB20_038390"/>
<protein>
    <submittedName>
        <fullName evidence="1">Uncharacterized protein</fullName>
    </submittedName>
</protein>
<evidence type="ECO:0000313" key="1">
    <source>
        <dbReference type="EnsemblMetazoa" id="AALB007886-PA"/>
    </source>
</evidence>
<dbReference type="EnsemblMetazoa" id="AALB007886-RA">
    <property type="protein sequence ID" value="AALB007886-PA"/>
    <property type="gene ID" value="AALB007886"/>
</dbReference>
<evidence type="ECO:0000313" key="2">
    <source>
        <dbReference type="Proteomes" id="UP000069272"/>
    </source>
</evidence>
<keyword evidence="2" id="KW-1185">Reference proteome</keyword>
<organism evidence="1 2">
    <name type="scientific">Anopheles albimanus</name>
    <name type="common">New world malaria mosquito</name>
    <dbReference type="NCBI Taxonomy" id="7167"/>
    <lineage>
        <taxon>Eukaryota</taxon>
        <taxon>Metazoa</taxon>
        <taxon>Ecdysozoa</taxon>
        <taxon>Arthropoda</taxon>
        <taxon>Hexapoda</taxon>
        <taxon>Insecta</taxon>
        <taxon>Pterygota</taxon>
        <taxon>Neoptera</taxon>
        <taxon>Endopterygota</taxon>
        <taxon>Diptera</taxon>
        <taxon>Nematocera</taxon>
        <taxon>Culicoidea</taxon>
        <taxon>Culicidae</taxon>
        <taxon>Anophelinae</taxon>
        <taxon>Anopheles</taxon>
    </lineage>
</organism>
<dbReference type="STRING" id="7167.A0A182FMX4"/>
<sequence>LERCKNSAGDNSCAFDSALLLFFLHKISSRKGKYQKSTKIQMSITPERLHNISRLKSPRTPTQDSPGSVACLRINEIVASVIEHNRKWISAVDKGSQFCSAIKNILTDILQSSVQTPYPETVSVYCNKLAILLTILVDVVSNAENSVVRLKSFAHVLEGNENIGTTWNMHRIVSALEAVIVSYKQEIETRKHIIENFAHSLTVDELLLYVCTWNSVMDVERDRELLFRMMMYEFSLTE</sequence>
<dbReference type="VEuPathDB" id="VectorBase:AALB007886"/>
<proteinExistence type="predicted"/>
<dbReference type="Proteomes" id="UP000069272">
    <property type="component" value="Chromosome 2L"/>
</dbReference>
<accession>A0A182FMX4</accession>
<dbReference type="AlphaFoldDB" id="A0A182FMX4"/>